<keyword evidence="2" id="KW-0808">Transferase</keyword>
<dbReference type="Pfam" id="PF25907">
    <property type="entry name" value="DUF7962"/>
    <property type="match status" value="1"/>
</dbReference>
<dbReference type="PANTHER" id="PTHR11260:SF676">
    <property type="entry name" value="GLUTATHIONE S-TRANSFERASE U8"/>
    <property type="match status" value="1"/>
</dbReference>
<gene>
    <name evidence="6" type="ORF">BDBG_01209</name>
</gene>
<dbReference type="KEGG" id="bgh:BDBG_01209"/>
<evidence type="ECO:0000259" key="5">
    <source>
        <dbReference type="PROSITE" id="PS50405"/>
    </source>
</evidence>
<reference evidence="7" key="1">
    <citation type="journal article" date="2015" name="PLoS Genet.">
        <title>The dynamic genome and transcriptome of the human fungal pathogen Blastomyces and close relative Emmonsia.</title>
        <authorList>
            <person name="Munoz J.F."/>
            <person name="Gauthier G.M."/>
            <person name="Desjardins C.A."/>
            <person name="Gallo J.E."/>
            <person name="Holder J."/>
            <person name="Sullivan T.D."/>
            <person name="Marty A.J."/>
            <person name="Carmen J.C."/>
            <person name="Chen Z."/>
            <person name="Ding L."/>
            <person name="Gujja S."/>
            <person name="Magrini V."/>
            <person name="Misas E."/>
            <person name="Mitreva M."/>
            <person name="Priest M."/>
            <person name="Saif S."/>
            <person name="Whiston E.A."/>
            <person name="Young S."/>
            <person name="Zeng Q."/>
            <person name="Goldman W.E."/>
            <person name="Mardis E.R."/>
            <person name="Taylor J.W."/>
            <person name="McEwen J.G."/>
            <person name="Clay O.K."/>
            <person name="Klein B.S."/>
            <person name="Cuomo C.A."/>
        </authorList>
    </citation>
    <scope>NUCLEOTIDE SEQUENCE [LARGE SCALE GENOMIC DNA]</scope>
    <source>
        <strain evidence="7">SLH14081</strain>
    </source>
</reference>
<feature type="domain" description="GST N-terminal" evidence="4">
    <location>
        <begin position="4"/>
        <end position="83"/>
    </location>
</feature>
<dbReference type="GO" id="GO:0004364">
    <property type="term" value="F:glutathione transferase activity"/>
    <property type="evidence" value="ECO:0007669"/>
    <property type="project" value="UniProtKB-EC"/>
</dbReference>
<sequence>MAMPKPVVLHYEISPYGRRVTWYLALRGIEYDQCLQPIIMPRPDLHALGVQYRRVPVMCAGKDIYCDSRLILQKLEELYPEGGRLGATDPDGQAIERMLENWTVDGGVFARACQLVPSAHILAAHPNFIRDREDASGLSFRKEDLERNRPDGMIHIKQAFEFLETTLLADGREWLRKTEKPSLADIHAIWPLDWVDELDGALDRDIFTEARFPNVFAWMARFRKAVVEAAAALPNKPQNLSGEQVLESVIAAEFVEPEADVDEYDALKFQKGQDVVVWPTDNCSNYQDSGQLVALTPQEVVLQRKTVDNRADVRIHFPRTNFRIVSKQEYEGKEARKVQETAQANGQGKEKVVRFGSILKRKIWRTSQLVSGKGTA</sequence>
<evidence type="ECO:0000256" key="3">
    <source>
        <dbReference type="ARBA" id="ARBA00047960"/>
    </source>
</evidence>
<dbReference type="InterPro" id="IPR036249">
    <property type="entry name" value="Thioredoxin-like_sf"/>
</dbReference>
<dbReference type="InterPro" id="IPR045073">
    <property type="entry name" value="Omega/Tau-like"/>
</dbReference>
<dbReference type="CDD" id="cd00299">
    <property type="entry name" value="GST_C_family"/>
    <property type="match status" value="1"/>
</dbReference>
<keyword evidence="7" id="KW-1185">Reference proteome</keyword>
<dbReference type="AlphaFoldDB" id="A0A179UC08"/>
<evidence type="ECO:0000313" key="7">
    <source>
        <dbReference type="Proteomes" id="UP000002038"/>
    </source>
</evidence>
<dbReference type="PROSITE" id="PS50405">
    <property type="entry name" value="GST_CTER"/>
    <property type="match status" value="1"/>
</dbReference>
<evidence type="ECO:0000313" key="6">
    <source>
        <dbReference type="EMBL" id="OAT04697.1"/>
    </source>
</evidence>
<dbReference type="SUPFAM" id="SSF47616">
    <property type="entry name" value="GST C-terminal domain-like"/>
    <property type="match status" value="1"/>
</dbReference>
<protein>
    <recommendedName>
        <fullName evidence="1">glutathione transferase</fullName>
        <ecNumber evidence="1">2.5.1.18</ecNumber>
    </recommendedName>
</protein>
<dbReference type="InterPro" id="IPR004045">
    <property type="entry name" value="Glutathione_S-Trfase_N"/>
</dbReference>
<name>A0A179UC08_BLAGS</name>
<dbReference type="OrthoDB" id="202840at2759"/>
<dbReference type="PANTHER" id="PTHR11260">
    <property type="entry name" value="GLUTATHIONE S-TRANSFERASE, GST, SUPERFAMILY, GST DOMAIN CONTAINING"/>
    <property type="match status" value="1"/>
</dbReference>
<dbReference type="RefSeq" id="XP_002628301.2">
    <property type="nucleotide sequence ID" value="XM_002628255.2"/>
</dbReference>
<accession>A0A179UC08</accession>
<dbReference type="GeneID" id="8507152"/>
<dbReference type="STRING" id="559298.A0A179UC08"/>
<evidence type="ECO:0000256" key="1">
    <source>
        <dbReference type="ARBA" id="ARBA00012452"/>
    </source>
</evidence>
<dbReference type="Pfam" id="PF13417">
    <property type="entry name" value="GST_N_3"/>
    <property type="match status" value="1"/>
</dbReference>
<dbReference type="SUPFAM" id="SSF52833">
    <property type="entry name" value="Thioredoxin-like"/>
    <property type="match status" value="1"/>
</dbReference>
<evidence type="ECO:0000256" key="2">
    <source>
        <dbReference type="ARBA" id="ARBA00022679"/>
    </source>
</evidence>
<dbReference type="GO" id="GO:0005737">
    <property type="term" value="C:cytoplasm"/>
    <property type="evidence" value="ECO:0007669"/>
    <property type="project" value="TreeGrafter"/>
</dbReference>
<dbReference type="InterPro" id="IPR036282">
    <property type="entry name" value="Glutathione-S-Trfase_C_sf"/>
</dbReference>
<dbReference type="Proteomes" id="UP000002038">
    <property type="component" value="Unassembled WGS sequence"/>
</dbReference>
<dbReference type="PROSITE" id="PS50404">
    <property type="entry name" value="GST_NTER"/>
    <property type="match status" value="1"/>
</dbReference>
<dbReference type="VEuPathDB" id="FungiDB:BDBG_01209"/>
<dbReference type="InterPro" id="IPR058268">
    <property type="entry name" value="DUF7962"/>
</dbReference>
<proteinExistence type="predicted"/>
<comment type="catalytic activity">
    <reaction evidence="3">
        <text>RX + glutathione = an S-substituted glutathione + a halide anion + H(+)</text>
        <dbReference type="Rhea" id="RHEA:16437"/>
        <dbReference type="ChEBI" id="CHEBI:15378"/>
        <dbReference type="ChEBI" id="CHEBI:16042"/>
        <dbReference type="ChEBI" id="CHEBI:17792"/>
        <dbReference type="ChEBI" id="CHEBI:57925"/>
        <dbReference type="ChEBI" id="CHEBI:90779"/>
        <dbReference type="EC" id="2.5.1.18"/>
    </reaction>
</comment>
<dbReference type="Gene3D" id="3.40.30.110">
    <property type="match status" value="2"/>
</dbReference>
<dbReference type="EMBL" id="GG657449">
    <property type="protein sequence ID" value="OAT04697.1"/>
    <property type="molecule type" value="Genomic_DNA"/>
</dbReference>
<organism evidence="6 7">
    <name type="scientific">Blastomyces gilchristii (strain SLH14081)</name>
    <name type="common">Blastomyces dermatitidis</name>
    <dbReference type="NCBI Taxonomy" id="559298"/>
    <lineage>
        <taxon>Eukaryota</taxon>
        <taxon>Fungi</taxon>
        <taxon>Dikarya</taxon>
        <taxon>Ascomycota</taxon>
        <taxon>Pezizomycotina</taxon>
        <taxon>Eurotiomycetes</taxon>
        <taxon>Eurotiomycetidae</taxon>
        <taxon>Onygenales</taxon>
        <taxon>Ajellomycetaceae</taxon>
        <taxon>Blastomyces</taxon>
    </lineage>
</organism>
<dbReference type="InterPro" id="IPR010987">
    <property type="entry name" value="Glutathione-S-Trfase_C-like"/>
</dbReference>
<feature type="domain" description="GST C-terminal" evidence="5">
    <location>
        <begin position="89"/>
        <end position="248"/>
    </location>
</feature>
<dbReference type="EC" id="2.5.1.18" evidence="1"/>
<evidence type="ECO:0000259" key="4">
    <source>
        <dbReference type="PROSITE" id="PS50404"/>
    </source>
</evidence>
<dbReference type="GO" id="GO:0006749">
    <property type="term" value="P:glutathione metabolic process"/>
    <property type="evidence" value="ECO:0007669"/>
    <property type="project" value="TreeGrafter"/>
</dbReference>